<evidence type="ECO:0000313" key="3">
    <source>
        <dbReference type="EnsemblMetazoa" id="XP_014258639.1"/>
    </source>
</evidence>
<dbReference type="Proteomes" id="UP000494040">
    <property type="component" value="Unassembled WGS sequence"/>
</dbReference>
<accession>A0A8I6TH08</accession>
<sequence>MTDKDFRLLEGEKPKNATEKEPKSIRLNLELKNGEEDHCPIFNYYNLIQKRKHDISDGVRDNVDQMDKQRSVSYAQLGAGYDENDSFIDNTDLQDEGMPENLDTKRGGFYVNYGKLEFTKVCDGIHF</sequence>
<dbReference type="Pfam" id="PF08729">
    <property type="entry name" value="HUN"/>
    <property type="match status" value="1"/>
</dbReference>
<reference evidence="3" key="1">
    <citation type="submission" date="2022-01" db="UniProtKB">
        <authorList>
            <consortium name="EnsemblMetazoa"/>
        </authorList>
    </citation>
    <scope>IDENTIFICATION</scope>
</reference>
<proteinExistence type="predicted"/>
<dbReference type="PANTHER" id="PTHR21669">
    <property type="entry name" value="CAPZ-INTERACTING PROTEIN AND RELATED PROTEINS"/>
    <property type="match status" value="1"/>
</dbReference>
<dbReference type="AlphaFoldDB" id="A0A8I6TH08"/>
<evidence type="ECO:0000256" key="1">
    <source>
        <dbReference type="SAM" id="MobiDB-lite"/>
    </source>
</evidence>
<dbReference type="EnsemblMetazoa" id="XM_014403153.2">
    <property type="protein sequence ID" value="XP_014258639.1"/>
    <property type="gene ID" value="LOC106672051"/>
</dbReference>
<evidence type="ECO:0000259" key="2">
    <source>
        <dbReference type="Pfam" id="PF08729"/>
    </source>
</evidence>
<dbReference type="InterPro" id="IPR014840">
    <property type="entry name" value="HRD"/>
</dbReference>
<dbReference type="GO" id="GO:0006325">
    <property type="term" value="P:chromatin organization"/>
    <property type="evidence" value="ECO:0007669"/>
    <property type="project" value="TreeGrafter"/>
</dbReference>
<feature type="domain" description="Hpc2-related" evidence="2">
    <location>
        <begin position="68"/>
        <end position="117"/>
    </location>
</feature>
<gene>
    <name evidence="3" type="primary">106672051</name>
</gene>
<protein>
    <recommendedName>
        <fullName evidence="2">Hpc2-related domain-containing protein</fullName>
    </recommendedName>
</protein>
<dbReference type="KEGG" id="clec:106672051"/>
<name>A0A8I6TH08_CIMLE</name>
<evidence type="ECO:0000313" key="4">
    <source>
        <dbReference type="Proteomes" id="UP000494040"/>
    </source>
</evidence>
<organism evidence="3 4">
    <name type="scientific">Cimex lectularius</name>
    <name type="common">Bed bug</name>
    <name type="synonym">Acanthia lectularia</name>
    <dbReference type="NCBI Taxonomy" id="79782"/>
    <lineage>
        <taxon>Eukaryota</taxon>
        <taxon>Metazoa</taxon>
        <taxon>Ecdysozoa</taxon>
        <taxon>Arthropoda</taxon>
        <taxon>Hexapoda</taxon>
        <taxon>Insecta</taxon>
        <taxon>Pterygota</taxon>
        <taxon>Neoptera</taxon>
        <taxon>Paraneoptera</taxon>
        <taxon>Hemiptera</taxon>
        <taxon>Heteroptera</taxon>
        <taxon>Panheteroptera</taxon>
        <taxon>Cimicomorpha</taxon>
        <taxon>Cimicidae</taxon>
        <taxon>Cimex</taxon>
    </lineage>
</organism>
<keyword evidence="4" id="KW-1185">Reference proteome</keyword>
<dbReference type="OrthoDB" id="68076at2759"/>
<dbReference type="GO" id="GO:0005634">
    <property type="term" value="C:nucleus"/>
    <property type="evidence" value="ECO:0007669"/>
    <property type="project" value="TreeGrafter"/>
</dbReference>
<feature type="region of interest" description="Disordered" evidence="1">
    <location>
        <begin position="1"/>
        <end position="21"/>
    </location>
</feature>
<dbReference type="PANTHER" id="PTHR21669:SF28">
    <property type="entry name" value="YEMANUCLEIN"/>
    <property type="match status" value="1"/>
</dbReference>